<protein>
    <submittedName>
        <fullName evidence="1">Uncharacterized protein</fullName>
    </submittedName>
</protein>
<organism evidence="1 2">
    <name type="scientific">Xanthomonas citri pv. citri</name>
    <dbReference type="NCBI Taxonomy" id="611301"/>
    <lineage>
        <taxon>Bacteria</taxon>
        <taxon>Pseudomonadati</taxon>
        <taxon>Pseudomonadota</taxon>
        <taxon>Gammaproteobacteria</taxon>
        <taxon>Lysobacterales</taxon>
        <taxon>Lysobacteraceae</taxon>
        <taxon>Xanthomonas</taxon>
    </lineage>
</organism>
<keyword evidence="2" id="KW-1185">Reference proteome</keyword>
<sequence length="25" mass="2788">MHMQPTLPIICLPARIAQPVRALDC</sequence>
<dbReference type="Proteomes" id="UP000052230">
    <property type="component" value="Unassembled WGS sequence"/>
</dbReference>
<reference evidence="1 2" key="1">
    <citation type="submission" date="2014-09" db="EMBL/GenBank/DDBJ databases">
        <authorList>
            <person name="Regsiter A."/>
        </authorList>
    </citation>
    <scope>NUCLEOTIDE SEQUENCE [LARGE SCALE GENOMIC DNA]</scope>
</reference>
<comment type="caution">
    <text evidence="1">The sequence shown here is derived from an EMBL/GenBank/DDBJ whole genome shotgun (WGS) entry which is preliminary data.</text>
</comment>
<dbReference type="EMBL" id="CCXZ01000145">
    <property type="protein sequence ID" value="CEG17097.1"/>
    <property type="molecule type" value="Genomic_DNA"/>
</dbReference>
<gene>
    <name evidence="1" type="ORF">XAC3562_500028</name>
</gene>
<evidence type="ECO:0000313" key="1">
    <source>
        <dbReference type="EMBL" id="CEG17097.1"/>
    </source>
</evidence>
<name>A0A0U5FEH8_XANCI</name>
<dbReference type="AlphaFoldDB" id="A0A0U5FEH8"/>
<evidence type="ECO:0000313" key="2">
    <source>
        <dbReference type="Proteomes" id="UP000052230"/>
    </source>
</evidence>
<accession>A0A0U5FEH8</accession>
<proteinExistence type="predicted"/>